<keyword evidence="7" id="KW-0325">Glycoprotein</keyword>
<dbReference type="InterPro" id="IPR000490">
    <property type="entry name" value="Glyco_hydro_17"/>
</dbReference>
<evidence type="ECO:0000313" key="15">
    <source>
        <dbReference type="Proteomes" id="UP000292447"/>
    </source>
</evidence>
<keyword evidence="4" id="KW-0964">Secreted</keyword>
<evidence type="ECO:0000256" key="6">
    <source>
        <dbReference type="ARBA" id="ARBA00022801"/>
    </source>
</evidence>
<gene>
    <name evidence="14" type="primary">MPUL0D06250</name>
    <name evidence="14" type="ORF">METSCH_D06250</name>
</gene>
<organism evidence="14 15">
    <name type="scientific">Metschnikowia aff. pulcherrima</name>
    <dbReference type="NCBI Taxonomy" id="2163413"/>
    <lineage>
        <taxon>Eukaryota</taxon>
        <taxon>Fungi</taxon>
        <taxon>Dikarya</taxon>
        <taxon>Ascomycota</taxon>
        <taxon>Saccharomycotina</taxon>
        <taxon>Pichiomycetes</taxon>
        <taxon>Metschnikowiaceae</taxon>
        <taxon>Metschnikowia</taxon>
    </lineage>
</organism>
<dbReference type="EMBL" id="CP034459">
    <property type="protein sequence ID" value="QBM89549.1"/>
    <property type="molecule type" value="Genomic_DNA"/>
</dbReference>
<keyword evidence="9" id="KW-0961">Cell wall biogenesis/degradation</keyword>
<evidence type="ECO:0000256" key="3">
    <source>
        <dbReference type="ARBA" id="ARBA00022512"/>
    </source>
</evidence>
<evidence type="ECO:0000256" key="5">
    <source>
        <dbReference type="ARBA" id="ARBA00022729"/>
    </source>
</evidence>
<evidence type="ECO:0000256" key="10">
    <source>
        <dbReference type="RuleBase" id="RU004335"/>
    </source>
</evidence>
<dbReference type="Pfam" id="PF00332">
    <property type="entry name" value="Glyco_hydro_17"/>
    <property type="match status" value="1"/>
</dbReference>
<accession>A0A4P6XR64</accession>
<evidence type="ECO:0000313" key="14">
    <source>
        <dbReference type="EMBL" id="QBM89549.1"/>
    </source>
</evidence>
<dbReference type="PROSITE" id="PS00587">
    <property type="entry name" value="GLYCOSYL_HYDROL_F17"/>
    <property type="match status" value="1"/>
</dbReference>
<dbReference type="Proteomes" id="UP000292447">
    <property type="component" value="Chromosome IV"/>
</dbReference>
<dbReference type="InterPro" id="IPR050732">
    <property type="entry name" value="Beta-glucan_modifiers"/>
</dbReference>
<dbReference type="InterPro" id="IPR017853">
    <property type="entry name" value="GH"/>
</dbReference>
<evidence type="ECO:0000256" key="2">
    <source>
        <dbReference type="ARBA" id="ARBA00008773"/>
    </source>
</evidence>
<sequence>MIIIRLFCLVTFVAALPVAFDQSAQRSTLVNKRGIWDSLLSLFDGDSSELTAGTAPLSLLTIAASTANLVNTAATPVNTAANTVNTVITDITTTAVQTPTTASTSSTGWLASLLGIFGSPGSTTQSGIVLSPTAIGTTSGSDATRPATAQATTSTGSSINYVQPSSTGFGTLPTIGATTGATTTAQAPAFTGLVTVIGAGGTQAPTASAGSTESSSSNSEMLDSQLQAVAKYAEMGAGISYSPYTKDGQCKTASQVKLDIEMLLGHTLIRLYSVDCSGIENVVTAMLSSQKLFLGIWDIAAVDTDLPSMAQQVLTGNRGWSAVHTVAIGNEVVNSARGTAAQVASAVSSARSWFKLNAPDYTGYIVTVDTLAATMADSSLCDISDYLAVNCHPYFSGIEASTSGTWLKQQIDSLQSFCGGSKQILVTESGWPTQGNTEGQAVPSVANQLLAVKGLGTVLGDQVLMFTTFNDYWKAPGPWNVEQHWGIYGDPKY</sequence>
<name>A0A4P6XR64_9ASCO</name>
<evidence type="ECO:0000256" key="13">
    <source>
        <dbReference type="SAM" id="SignalP"/>
    </source>
</evidence>
<evidence type="ECO:0000256" key="12">
    <source>
        <dbReference type="SAM" id="MobiDB-lite"/>
    </source>
</evidence>
<keyword evidence="15" id="KW-1185">Reference proteome</keyword>
<evidence type="ECO:0000256" key="4">
    <source>
        <dbReference type="ARBA" id="ARBA00022525"/>
    </source>
</evidence>
<evidence type="ECO:0000256" key="9">
    <source>
        <dbReference type="ARBA" id="ARBA00023316"/>
    </source>
</evidence>
<dbReference type="PANTHER" id="PTHR16631:SF14">
    <property type="entry name" value="FAMILY 17 GLUCOSIDASE SCW10-RELATED"/>
    <property type="match status" value="1"/>
</dbReference>
<comment type="subcellular location">
    <subcellularLocation>
        <location evidence="1">Secreted</location>
        <location evidence="1">Cell wall</location>
    </subcellularLocation>
</comment>
<dbReference type="FunFam" id="3.20.20.80:FF:000111">
    <property type="entry name" value="Soluble cell wall protein"/>
    <property type="match status" value="1"/>
</dbReference>
<keyword evidence="8 11" id="KW-0326">Glycosidase</keyword>
<dbReference type="STRING" id="2163413.A0A4P6XR64"/>
<feature type="compositionally biased region" description="Low complexity" evidence="12">
    <location>
        <begin position="147"/>
        <end position="157"/>
    </location>
</feature>
<evidence type="ECO:0000256" key="7">
    <source>
        <dbReference type="ARBA" id="ARBA00023180"/>
    </source>
</evidence>
<protein>
    <submittedName>
        <fullName evidence="14">Exo-beta-1,3-glucanase, GH17 family</fullName>
    </submittedName>
</protein>
<feature type="chain" id="PRO_5020569141" evidence="13">
    <location>
        <begin position="16"/>
        <end position="493"/>
    </location>
</feature>
<evidence type="ECO:0000256" key="1">
    <source>
        <dbReference type="ARBA" id="ARBA00004191"/>
    </source>
</evidence>
<dbReference type="GO" id="GO:0009277">
    <property type="term" value="C:fungal-type cell wall"/>
    <property type="evidence" value="ECO:0007669"/>
    <property type="project" value="UniProtKB-ARBA"/>
</dbReference>
<evidence type="ECO:0000256" key="8">
    <source>
        <dbReference type="ARBA" id="ARBA00023295"/>
    </source>
</evidence>
<keyword evidence="5 13" id="KW-0732">Signal</keyword>
<dbReference type="GO" id="GO:0005576">
    <property type="term" value="C:extracellular region"/>
    <property type="evidence" value="ECO:0007669"/>
    <property type="project" value="UniProtKB-ARBA"/>
</dbReference>
<reference evidence="15" key="1">
    <citation type="submission" date="2019-03" db="EMBL/GenBank/DDBJ databases">
        <title>Snf2 controls pulcherriminic acid biosynthesis and connects pigmentation and antifungal activity of the yeast Metschnikowia pulcherrima.</title>
        <authorList>
            <person name="Gore-Lloyd D."/>
            <person name="Sumann I."/>
            <person name="Brachmann A.O."/>
            <person name="Schneeberger K."/>
            <person name="Ortiz-Merino R.A."/>
            <person name="Moreno-Beltran M."/>
            <person name="Schlaefli M."/>
            <person name="Kirner P."/>
            <person name="Santos Kron A."/>
            <person name="Wolfe K.H."/>
            <person name="Piel J."/>
            <person name="Ahrens C.H."/>
            <person name="Henk D."/>
            <person name="Freimoser F.M."/>
        </authorList>
    </citation>
    <scope>NUCLEOTIDE SEQUENCE [LARGE SCALE GENOMIC DNA]</scope>
    <source>
        <strain evidence="15">APC 1.2</strain>
    </source>
</reference>
<proteinExistence type="inferred from homology"/>
<comment type="similarity">
    <text evidence="2 10">Belongs to the glycosyl hydrolase 17 family.</text>
</comment>
<dbReference type="Gene3D" id="3.20.20.80">
    <property type="entry name" value="Glycosidases"/>
    <property type="match status" value="1"/>
</dbReference>
<keyword evidence="6 11" id="KW-0378">Hydrolase</keyword>
<evidence type="ECO:0000256" key="11">
    <source>
        <dbReference type="RuleBase" id="RU004336"/>
    </source>
</evidence>
<dbReference type="PANTHER" id="PTHR16631">
    <property type="entry name" value="GLUCAN 1,3-BETA-GLUCOSIDASE"/>
    <property type="match status" value="1"/>
</dbReference>
<dbReference type="AlphaFoldDB" id="A0A4P6XR64"/>
<dbReference type="GO" id="GO:0009986">
    <property type="term" value="C:cell surface"/>
    <property type="evidence" value="ECO:0007669"/>
    <property type="project" value="TreeGrafter"/>
</dbReference>
<dbReference type="SUPFAM" id="SSF51445">
    <property type="entry name" value="(Trans)glycosidases"/>
    <property type="match status" value="1"/>
</dbReference>
<keyword evidence="3" id="KW-0134">Cell wall</keyword>
<dbReference type="GO" id="GO:0071555">
    <property type="term" value="P:cell wall organization"/>
    <property type="evidence" value="ECO:0007669"/>
    <property type="project" value="UniProtKB-KW"/>
</dbReference>
<dbReference type="GO" id="GO:0005975">
    <property type="term" value="P:carbohydrate metabolic process"/>
    <property type="evidence" value="ECO:0007669"/>
    <property type="project" value="InterPro"/>
</dbReference>
<dbReference type="GO" id="GO:0042973">
    <property type="term" value="F:glucan endo-1,3-beta-D-glucosidase activity"/>
    <property type="evidence" value="ECO:0007669"/>
    <property type="project" value="TreeGrafter"/>
</dbReference>
<feature type="signal peptide" evidence="13">
    <location>
        <begin position="1"/>
        <end position="15"/>
    </location>
</feature>
<feature type="region of interest" description="Disordered" evidence="12">
    <location>
        <begin position="137"/>
        <end position="157"/>
    </location>
</feature>